<evidence type="ECO:0000256" key="1">
    <source>
        <dbReference type="ARBA" id="ARBA00022801"/>
    </source>
</evidence>
<dbReference type="CDD" id="cd05826">
    <property type="entry name" value="Sortase_B"/>
    <property type="match status" value="1"/>
</dbReference>
<protein>
    <submittedName>
        <fullName evidence="2">Class B sortase</fullName>
        <ecNumber evidence="2">3.4.22.71</ecNumber>
    </submittedName>
</protein>
<name>A0ABT2U1X4_9FIRM</name>
<reference evidence="2 3" key="1">
    <citation type="journal article" date="2021" name="ISME Commun">
        <title>Automated analysis of genomic sequences facilitates high-throughput and comprehensive description of bacteria.</title>
        <authorList>
            <person name="Hitch T.C.A."/>
        </authorList>
    </citation>
    <scope>NUCLEOTIDE SEQUENCE [LARGE SCALE GENOMIC DNA]</scope>
    <source>
        <strain evidence="2 3">Sanger_34</strain>
    </source>
</reference>
<dbReference type="Gene3D" id="2.40.260.10">
    <property type="entry name" value="Sortase"/>
    <property type="match status" value="1"/>
</dbReference>
<sequence length="245" mass="27048">MRKHKPLYWILLCICLAGIAASAYPIARQMREYRAGRAAYIALAEAAAPTEAGAASVQPKSPAVDFDTLRAVNRNAAGWLYGGDTGISYPVVRAEDNVYYLNHLFDGTENSAGCLFIDSRCVMGWEGRHTIIYGHHMKDGSMFAALTEYAAQAYYDAHPRFLLLTPEGRYELAFFSGYTVQADSDAWRVDFASDADYAAWLEEVKARSLFISAVVPDAHDCVVTLSTCSYDQKDARFVLHGILCG</sequence>
<keyword evidence="3" id="KW-1185">Reference proteome</keyword>
<dbReference type="Proteomes" id="UP001652397">
    <property type="component" value="Unassembled WGS sequence"/>
</dbReference>
<dbReference type="NCBIfam" id="TIGR03064">
    <property type="entry name" value="sortase_srtB"/>
    <property type="match status" value="1"/>
</dbReference>
<dbReference type="Pfam" id="PF04203">
    <property type="entry name" value="Sortase"/>
    <property type="match status" value="1"/>
</dbReference>
<dbReference type="InterPro" id="IPR023365">
    <property type="entry name" value="Sortase_dom-sf"/>
</dbReference>
<accession>A0ABT2U1X4</accession>
<evidence type="ECO:0000313" key="2">
    <source>
        <dbReference type="EMBL" id="MCU6788066.1"/>
    </source>
</evidence>
<proteinExistence type="predicted"/>
<dbReference type="SUPFAM" id="SSF63817">
    <property type="entry name" value="Sortase"/>
    <property type="match status" value="1"/>
</dbReference>
<dbReference type="InterPro" id="IPR009835">
    <property type="entry name" value="SrtB"/>
</dbReference>
<gene>
    <name evidence="2" type="primary">srtB</name>
    <name evidence="2" type="ORF">OCV66_03035</name>
</gene>
<evidence type="ECO:0000313" key="3">
    <source>
        <dbReference type="Proteomes" id="UP001652397"/>
    </source>
</evidence>
<comment type="caution">
    <text evidence="2">The sequence shown here is derived from an EMBL/GenBank/DDBJ whole genome shotgun (WGS) entry which is preliminary data.</text>
</comment>
<keyword evidence="1 2" id="KW-0378">Hydrolase</keyword>
<dbReference type="InterPro" id="IPR005754">
    <property type="entry name" value="Sortase"/>
</dbReference>
<dbReference type="EC" id="3.4.22.71" evidence="2"/>
<dbReference type="RefSeq" id="WP_147573759.1">
    <property type="nucleotide sequence ID" value="NZ_JAOQJE010000002.1"/>
</dbReference>
<dbReference type="EMBL" id="JAOQJE010000002">
    <property type="protein sequence ID" value="MCU6788066.1"/>
    <property type="molecule type" value="Genomic_DNA"/>
</dbReference>
<organism evidence="2 3">
    <name type="scientific">Agathobaculum ammoniilyticum</name>
    <dbReference type="NCBI Taxonomy" id="2981778"/>
    <lineage>
        <taxon>Bacteria</taxon>
        <taxon>Bacillati</taxon>
        <taxon>Bacillota</taxon>
        <taxon>Clostridia</taxon>
        <taxon>Eubacteriales</taxon>
        <taxon>Butyricicoccaceae</taxon>
        <taxon>Agathobaculum</taxon>
    </lineage>
</organism>
<dbReference type="GO" id="GO:0016787">
    <property type="term" value="F:hydrolase activity"/>
    <property type="evidence" value="ECO:0007669"/>
    <property type="project" value="UniProtKB-KW"/>
</dbReference>